<keyword evidence="2 3" id="KW-0560">Oxidoreductase</keyword>
<dbReference type="Gene3D" id="3.40.50.720">
    <property type="entry name" value="NAD(P)-binding Rossmann-like Domain"/>
    <property type="match status" value="1"/>
</dbReference>
<organism evidence="3">
    <name type="scientific">uncultured delta proteobacterium</name>
    <dbReference type="NCBI Taxonomy" id="34034"/>
    <lineage>
        <taxon>Bacteria</taxon>
        <taxon>Deltaproteobacteria</taxon>
        <taxon>environmental samples</taxon>
    </lineage>
</organism>
<dbReference type="EMBL" id="FLUQ01000001">
    <property type="protein sequence ID" value="SBV98293.1"/>
    <property type="molecule type" value="Genomic_DNA"/>
</dbReference>
<proteinExistence type="inferred from homology"/>
<gene>
    <name evidence="3" type="primary">fabG</name>
    <name evidence="3" type="ORF">KL86DPRO_11365</name>
</gene>
<comment type="similarity">
    <text evidence="1">Belongs to the short-chain dehydrogenases/reductases (SDR) family.</text>
</comment>
<dbReference type="GO" id="GO:0004316">
    <property type="term" value="F:3-oxoacyl-[acyl-carrier-protein] reductase (NADPH) activity"/>
    <property type="evidence" value="ECO:0007669"/>
    <property type="project" value="UniProtKB-EC"/>
</dbReference>
<protein>
    <submittedName>
        <fullName evidence="3">3-oxoacyl-(Acyl-carrier-protein) reductase</fullName>
        <ecNumber evidence="3">1.1.1.100</ecNumber>
    </submittedName>
</protein>
<name>A0A212JFS3_9DELT</name>
<dbReference type="InterPro" id="IPR050259">
    <property type="entry name" value="SDR"/>
</dbReference>
<evidence type="ECO:0000256" key="1">
    <source>
        <dbReference type="ARBA" id="ARBA00006484"/>
    </source>
</evidence>
<dbReference type="Pfam" id="PF13561">
    <property type="entry name" value="adh_short_C2"/>
    <property type="match status" value="1"/>
</dbReference>
<dbReference type="InterPro" id="IPR002347">
    <property type="entry name" value="SDR_fam"/>
</dbReference>
<dbReference type="AlphaFoldDB" id="A0A212JFS3"/>
<dbReference type="PRINTS" id="PR00080">
    <property type="entry name" value="SDRFAMILY"/>
</dbReference>
<evidence type="ECO:0000256" key="2">
    <source>
        <dbReference type="ARBA" id="ARBA00023002"/>
    </source>
</evidence>
<dbReference type="PANTHER" id="PTHR42879">
    <property type="entry name" value="3-OXOACYL-(ACYL-CARRIER-PROTEIN) REDUCTASE"/>
    <property type="match status" value="1"/>
</dbReference>
<dbReference type="NCBIfam" id="NF004200">
    <property type="entry name" value="PRK05653.1-5"/>
    <property type="match status" value="1"/>
</dbReference>
<dbReference type="PANTHER" id="PTHR42879:SF2">
    <property type="entry name" value="3-OXOACYL-[ACYL-CARRIER-PROTEIN] REDUCTASE FABG"/>
    <property type="match status" value="1"/>
</dbReference>
<dbReference type="PRINTS" id="PR00081">
    <property type="entry name" value="GDHRDH"/>
</dbReference>
<dbReference type="EC" id="1.1.1.100" evidence="3"/>
<reference evidence="3" key="1">
    <citation type="submission" date="2016-04" db="EMBL/GenBank/DDBJ databases">
        <authorList>
            <person name="Evans L.H."/>
            <person name="Alamgir A."/>
            <person name="Owens N."/>
            <person name="Weber N.D."/>
            <person name="Virtaneva K."/>
            <person name="Barbian K."/>
            <person name="Babar A."/>
            <person name="Rosenke K."/>
        </authorList>
    </citation>
    <scope>NUCLEOTIDE SEQUENCE</scope>
    <source>
        <strain evidence="3">86</strain>
    </source>
</reference>
<dbReference type="FunFam" id="3.40.50.720:FF:000173">
    <property type="entry name" value="3-oxoacyl-[acyl-carrier protein] reductase"/>
    <property type="match status" value="1"/>
</dbReference>
<sequence length="243" mass="25836">MDDRRTALVTGASKGIGRAVAERLAKDGYAIWLNYRSDTAGALDAKKSIESAGGSCRLLQFDVADGDACKNALTPLLQTRVPDVLVNNAGFARDGIMAMMQEKDWKDVLNVHLDGFFNVTGCLLPHMLRRRSGRIITMASTSGQTGVGGQVSYSTAKSGLIGATRSLAVEVAKRNILVNAVAPGFIETDMVREVPKDKVLPVIPMQRFGEPEEVAGVVAFLCSDDASYITGQVIAVNGGLFTG</sequence>
<evidence type="ECO:0000313" key="3">
    <source>
        <dbReference type="EMBL" id="SBV98293.1"/>
    </source>
</evidence>
<accession>A0A212JFS3</accession>
<dbReference type="InterPro" id="IPR036291">
    <property type="entry name" value="NAD(P)-bd_dom_sf"/>
</dbReference>
<dbReference type="SUPFAM" id="SSF51735">
    <property type="entry name" value="NAD(P)-binding Rossmann-fold domains"/>
    <property type="match status" value="1"/>
</dbReference>
<dbReference type="NCBIfam" id="NF009466">
    <property type="entry name" value="PRK12826.1-2"/>
    <property type="match status" value="1"/>
</dbReference>